<dbReference type="PANTHER" id="PTHR13939">
    <property type="entry name" value="NICOTINAMIDE-NUCLEOTIDE AMIDOHYDROLASE PNCC"/>
    <property type="match status" value="1"/>
</dbReference>
<name>A0A378JSF0_9GAMM</name>
<dbReference type="InterPro" id="IPR050101">
    <property type="entry name" value="CinA"/>
</dbReference>
<dbReference type="STRING" id="39962.Lmor_0354"/>
<dbReference type="Proteomes" id="UP000054985">
    <property type="component" value="Unassembled WGS sequence"/>
</dbReference>
<evidence type="ECO:0000313" key="4">
    <source>
        <dbReference type="Proteomes" id="UP000054985"/>
    </source>
</evidence>
<dbReference type="Pfam" id="PF00994">
    <property type="entry name" value="MoCF_biosynth"/>
    <property type="match status" value="1"/>
</dbReference>
<dbReference type="InterPro" id="IPR036425">
    <property type="entry name" value="MoaB/Mog-like_dom_sf"/>
</dbReference>
<gene>
    <name evidence="3" type="primary">cinA_1</name>
    <name evidence="2" type="ORF">Lmor_0354</name>
    <name evidence="3" type="ORF">NCTC12239_00469</name>
</gene>
<dbReference type="SUPFAM" id="SSF53218">
    <property type="entry name" value="Molybdenum cofactor biosynthesis proteins"/>
    <property type="match status" value="1"/>
</dbReference>
<proteinExistence type="predicted"/>
<reference evidence="3 5" key="2">
    <citation type="submission" date="2018-06" db="EMBL/GenBank/DDBJ databases">
        <authorList>
            <consortium name="Pathogen Informatics"/>
            <person name="Doyle S."/>
        </authorList>
    </citation>
    <scope>NUCLEOTIDE SEQUENCE [LARGE SCALE GENOMIC DNA]</scope>
    <source>
        <strain evidence="3 5">NCTC12239</strain>
    </source>
</reference>
<dbReference type="Gene3D" id="3.40.980.10">
    <property type="entry name" value="MoaB/Mog-like domain"/>
    <property type="match status" value="1"/>
</dbReference>
<keyword evidence="4" id="KW-1185">Reference proteome</keyword>
<dbReference type="OrthoDB" id="9801454at2"/>
<evidence type="ECO:0000259" key="1">
    <source>
        <dbReference type="SMART" id="SM00852"/>
    </source>
</evidence>
<dbReference type="Proteomes" id="UP000254040">
    <property type="component" value="Unassembled WGS sequence"/>
</dbReference>
<reference evidence="2 4" key="1">
    <citation type="submission" date="2015-11" db="EMBL/GenBank/DDBJ databases">
        <title>Genomic analysis of 38 Legionella species identifies large and diverse effector repertoires.</title>
        <authorList>
            <person name="Burstein D."/>
            <person name="Amaro F."/>
            <person name="Zusman T."/>
            <person name="Lifshitz Z."/>
            <person name="Cohen O."/>
            <person name="Gilbert J.A."/>
            <person name="Pupko T."/>
            <person name="Shuman H.A."/>
            <person name="Segal G."/>
        </authorList>
    </citation>
    <scope>NUCLEOTIDE SEQUENCE [LARGE SCALE GENOMIC DNA]</scope>
    <source>
        <strain evidence="2 4">ATCC 43877</strain>
    </source>
</reference>
<dbReference type="EMBL" id="UGOG01000001">
    <property type="protein sequence ID" value="STX61553.1"/>
    <property type="molecule type" value="Genomic_DNA"/>
</dbReference>
<evidence type="ECO:0000313" key="3">
    <source>
        <dbReference type="EMBL" id="STX61553.1"/>
    </source>
</evidence>
<protein>
    <submittedName>
        <fullName evidence="3">Competence damage inducible protein CinA</fullName>
    </submittedName>
</protein>
<evidence type="ECO:0000313" key="2">
    <source>
        <dbReference type="EMBL" id="KTD37491.1"/>
    </source>
</evidence>
<sequence length="365" mass="41289">MTIAILATGDEIVHGDTMNTNSHDIAHILCSEGLSLGLQMACSDKETDIVNCLEFLAQNHEIIIVIGGLGPTTDDLTRFALAKYTGDVLVQHNEALEHIKKRLQSAQVVINEGNLQQCLFPPQARILPNPNGSAVGCYYQWNNRIFILLPGPPRECLPMFNNHVLPNLLTMERSTKQIIKWRIFGVAESEIAQTLEDALADIDCQTGYRLDVPYIEFKVRCTRDLVDTVKDIIDPILSPHIIASIDKKASDNLRELILKNNEPITIIDEVTQGLLQSLLIKPGTQHLIHFHNLKSTRLYFHLRGLEEYWSQQPAKGSTQLTINYSNQIQEGGETHQIPYRSPLVVYYAAEWLSFRLFHLINQLHQ</sequence>
<evidence type="ECO:0000313" key="5">
    <source>
        <dbReference type="Proteomes" id="UP000254040"/>
    </source>
</evidence>
<accession>A0A378JSF0</accession>
<organism evidence="3 5">
    <name type="scientific">Legionella moravica</name>
    <dbReference type="NCBI Taxonomy" id="39962"/>
    <lineage>
        <taxon>Bacteria</taxon>
        <taxon>Pseudomonadati</taxon>
        <taxon>Pseudomonadota</taxon>
        <taxon>Gammaproteobacteria</taxon>
        <taxon>Legionellales</taxon>
        <taxon>Legionellaceae</taxon>
        <taxon>Legionella</taxon>
    </lineage>
</organism>
<dbReference type="EMBL" id="LNYN01000012">
    <property type="protein sequence ID" value="KTD37491.1"/>
    <property type="molecule type" value="Genomic_DNA"/>
</dbReference>
<dbReference type="CDD" id="cd00885">
    <property type="entry name" value="cinA"/>
    <property type="match status" value="1"/>
</dbReference>
<dbReference type="RefSeq" id="WP_028383136.1">
    <property type="nucleotide sequence ID" value="NZ_CAAAJG010000007.1"/>
</dbReference>
<dbReference type="PANTHER" id="PTHR13939:SF0">
    <property type="entry name" value="NMN AMIDOHYDROLASE-LIKE PROTEIN YFAY"/>
    <property type="match status" value="1"/>
</dbReference>
<dbReference type="InterPro" id="IPR001453">
    <property type="entry name" value="MoaB/Mog_dom"/>
</dbReference>
<dbReference type="AlphaFoldDB" id="A0A378JSF0"/>
<feature type="domain" description="MoaB/Mog" evidence="1">
    <location>
        <begin position="4"/>
        <end position="171"/>
    </location>
</feature>
<dbReference type="SMART" id="SM00852">
    <property type="entry name" value="MoCF_biosynth"/>
    <property type="match status" value="1"/>
</dbReference>